<dbReference type="EMBL" id="QGKX02000004">
    <property type="protein sequence ID" value="KAF3601090.1"/>
    <property type="molecule type" value="Genomic_DNA"/>
</dbReference>
<evidence type="ECO:0000256" key="1">
    <source>
        <dbReference type="SAM" id="MobiDB-lite"/>
    </source>
</evidence>
<name>A0A8S9SM35_BRACR</name>
<sequence length="125" mass="14058">MTARPLGDFRVLGVDEQDTTMEDTGAGANPEKKEVKGDKTRSVEIGTIHDGSDHDGDFEEYLHDYALQEDVDVGSEEEDDGGVDIGVPSDFGEYHHDDGDYMDMYHMIHTHYPRLMSSRCLDDFL</sequence>
<organism evidence="2 3">
    <name type="scientific">Brassica cretica</name>
    <name type="common">Mustard</name>
    <dbReference type="NCBI Taxonomy" id="69181"/>
    <lineage>
        <taxon>Eukaryota</taxon>
        <taxon>Viridiplantae</taxon>
        <taxon>Streptophyta</taxon>
        <taxon>Embryophyta</taxon>
        <taxon>Tracheophyta</taxon>
        <taxon>Spermatophyta</taxon>
        <taxon>Magnoliopsida</taxon>
        <taxon>eudicotyledons</taxon>
        <taxon>Gunneridae</taxon>
        <taxon>Pentapetalae</taxon>
        <taxon>rosids</taxon>
        <taxon>malvids</taxon>
        <taxon>Brassicales</taxon>
        <taxon>Brassicaceae</taxon>
        <taxon>Brassiceae</taxon>
        <taxon>Brassica</taxon>
    </lineage>
</organism>
<evidence type="ECO:0000313" key="3">
    <source>
        <dbReference type="Proteomes" id="UP000712600"/>
    </source>
</evidence>
<feature type="compositionally biased region" description="Basic and acidic residues" evidence="1">
    <location>
        <begin position="30"/>
        <end position="42"/>
    </location>
</feature>
<gene>
    <name evidence="2" type="ORF">F2Q69_00036537</name>
</gene>
<dbReference type="AlphaFoldDB" id="A0A8S9SM35"/>
<feature type="region of interest" description="Disordered" evidence="1">
    <location>
        <begin position="1"/>
        <end position="55"/>
    </location>
</feature>
<evidence type="ECO:0000313" key="2">
    <source>
        <dbReference type="EMBL" id="KAF3601090.1"/>
    </source>
</evidence>
<accession>A0A8S9SM35</accession>
<comment type="caution">
    <text evidence="2">The sequence shown here is derived from an EMBL/GenBank/DDBJ whole genome shotgun (WGS) entry which is preliminary data.</text>
</comment>
<protein>
    <submittedName>
        <fullName evidence="2">Uncharacterized protein</fullName>
    </submittedName>
</protein>
<dbReference type="Proteomes" id="UP000712600">
    <property type="component" value="Unassembled WGS sequence"/>
</dbReference>
<proteinExistence type="predicted"/>
<reference evidence="2" key="1">
    <citation type="submission" date="2019-12" db="EMBL/GenBank/DDBJ databases">
        <title>Genome sequencing and annotation of Brassica cretica.</title>
        <authorList>
            <person name="Studholme D.J."/>
            <person name="Sarris P."/>
        </authorList>
    </citation>
    <scope>NUCLEOTIDE SEQUENCE</scope>
    <source>
        <strain evidence="2">PFS-109/04</strain>
        <tissue evidence="2">Leaf</tissue>
    </source>
</reference>